<protein>
    <recommendedName>
        <fullName evidence="6">TF-B3 domain-containing protein</fullName>
    </recommendedName>
</protein>
<keyword evidence="2" id="KW-0805">Transcription regulation</keyword>
<dbReference type="GO" id="GO:0003677">
    <property type="term" value="F:DNA binding"/>
    <property type="evidence" value="ECO:0007669"/>
    <property type="project" value="UniProtKB-KW"/>
</dbReference>
<dbReference type="SUPFAM" id="SSF101936">
    <property type="entry name" value="DNA-binding pseudobarrel domain"/>
    <property type="match status" value="1"/>
</dbReference>
<evidence type="ECO:0000313" key="8">
    <source>
        <dbReference type="Proteomes" id="UP000631114"/>
    </source>
</evidence>
<evidence type="ECO:0000259" key="6">
    <source>
        <dbReference type="PROSITE" id="PS50863"/>
    </source>
</evidence>
<dbReference type="SMART" id="SM01019">
    <property type="entry name" value="B3"/>
    <property type="match status" value="1"/>
</dbReference>
<evidence type="ECO:0000256" key="4">
    <source>
        <dbReference type="ARBA" id="ARBA00023163"/>
    </source>
</evidence>
<evidence type="ECO:0000256" key="1">
    <source>
        <dbReference type="ARBA" id="ARBA00004123"/>
    </source>
</evidence>
<keyword evidence="8" id="KW-1185">Reference proteome</keyword>
<dbReference type="InterPro" id="IPR003340">
    <property type="entry name" value="B3_DNA-bd"/>
</dbReference>
<evidence type="ECO:0000313" key="7">
    <source>
        <dbReference type="EMBL" id="KAF9607115.1"/>
    </source>
</evidence>
<feature type="domain" description="TF-B3" evidence="6">
    <location>
        <begin position="88"/>
        <end position="190"/>
    </location>
</feature>
<reference evidence="7 8" key="1">
    <citation type="submission" date="2020-10" db="EMBL/GenBank/DDBJ databases">
        <title>The Coptis chinensis genome and diversification of protoberbering-type alkaloids.</title>
        <authorList>
            <person name="Wang B."/>
            <person name="Shu S."/>
            <person name="Song C."/>
            <person name="Liu Y."/>
        </authorList>
    </citation>
    <scope>NUCLEOTIDE SEQUENCE [LARGE SCALE GENOMIC DNA]</scope>
    <source>
        <strain evidence="7">HL-2020</strain>
        <tissue evidence="7">Leaf</tissue>
    </source>
</reference>
<name>A0A835HUB2_9MAGN</name>
<keyword evidence="5" id="KW-0539">Nucleus</keyword>
<dbReference type="PANTHER" id="PTHR31140">
    <property type="entry name" value="B3 DOMAIN-CONTAINING TRANSCRIPTION FACTOR ABI3"/>
    <property type="match status" value="1"/>
</dbReference>
<dbReference type="CDD" id="cd10017">
    <property type="entry name" value="B3_DNA"/>
    <property type="match status" value="1"/>
</dbReference>
<dbReference type="PANTHER" id="PTHR31140:SF73">
    <property type="entry name" value="B3 DOMAIN-CONTAINING TRANSCRIPTION FACTOR FUS3"/>
    <property type="match status" value="1"/>
</dbReference>
<dbReference type="GO" id="GO:0005634">
    <property type="term" value="C:nucleus"/>
    <property type="evidence" value="ECO:0007669"/>
    <property type="project" value="UniProtKB-SubCell"/>
</dbReference>
<dbReference type="InterPro" id="IPR015300">
    <property type="entry name" value="DNA-bd_pseudobarrel_sf"/>
</dbReference>
<comment type="caution">
    <text evidence="7">The sequence shown here is derived from an EMBL/GenBank/DDBJ whole genome shotgun (WGS) entry which is preliminary data.</text>
</comment>
<accession>A0A835HUB2</accession>
<dbReference type="Gene3D" id="2.40.330.10">
    <property type="entry name" value="DNA-binding pseudobarrel domain"/>
    <property type="match status" value="1"/>
</dbReference>
<dbReference type="EMBL" id="JADFTS010000005">
    <property type="protein sequence ID" value="KAF9607115.1"/>
    <property type="molecule type" value="Genomic_DNA"/>
</dbReference>
<keyword evidence="3" id="KW-0238">DNA-binding</keyword>
<dbReference type="AlphaFoldDB" id="A0A835HUB2"/>
<dbReference type="Pfam" id="PF02362">
    <property type="entry name" value="B3"/>
    <property type="match status" value="1"/>
</dbReference>
<dbReference type="Proteomes" id="UP000631114">
    <property type="component" value="Unassembled WGS sequence"/>
</dbReference>
<organism evidence="7 8">
    <name type="scientific">Coptis chinensis</name>
    <dbReference type="NCBI Taxonomy" id="261450"/>
    <lineage>
        <taxon>Eukaryota</taxon>
        <taxon>Viridiplantae</taxon>
        <taxon>Streptophyta</taxon>
        <taxon>Embryophyta</taxon>
        <taxon>Tracheophyta</taxon>
        <taxon>Spermatophyta</taxon>
        <taxon>Magnoliopsida</taxon>
        <taxon>Ranunculales</taxon>
        <taxon>Ranunculaceae</taxon>
        <taxon>Coptidoideae</taxon>
        <taxon>Coptis</taxon>
    </lineage>
</organism>
<dbReference type="OrthoDB" id="757982at2759"/>
<dbReference type="InterPro" id="IPR044800">
    <property type="entry name" value="LEC2-like"/>
</dbReference>
<evidence type="ECO:0000256" key="2">
    <source>
        <dbReference type="ARBA" id="ARBA00023015"/>
    </source>
</evidence>
<comment type="subcellular location">
    <subcellularLocation>
        <location evidence="1">Nucleus</location>
    </subcellularLocation>
</comment>
<evidence type="ECO:0000256" key="5">
    <source>
        <dbReference type="ARBA" id="ARBA00023242"/>
    </source>
</evidence>
<proteinExistence type="predicted"/>
<sequence length="278" mass="31829">MAGFSTNDHRRNGMSELLGTGFGIFRKKRMARQRRSNINVLLPFVTASAADASSHVRELSVNAQQQNLHVPGLSQPLVTEPKMLRFLLQKELRHSDVGTLGRVVLPKRASEAFLPSLDTKDGVFITMYDMDGRGVWDFKFRYWPNNNSRMYVLENTGDFVKTHELQIGDFLMLYKDEHNQKYVIRARKALDLNVSWDGQVLFDSSVRLVPDIEAHKPNYFPVNYSMVDEMDMFFPYNNTFPDLNVSDSISMDIPNFSSLGTVTASGFESFDNFPLDEY</sequence>
<gene>
    <name evidence="7" type="ORF">IFM89_032231</name>
</gene>
<evidence type="ECO:0000256" key="3">
    <source>
        <dbReference type="ARBA" id="ARBA00023125"/>
    </source>
</evidence>
<dbReference type="PROSITE" id="PS50863">
    <property type="entry name" value="B3"/>
    <property type="match status" value="1"/>
</dbReference>
<keyword evidence="4" id="KW-0804">Transcription</keyword>
<dbReference type="GO" id="GO:0003700">
    <property type="term" value="F:DNA-binding transcription factor activity"/>
    <property type="evidence" value="ECO:0007669"/>
    <property type="project" value="InterPro"/>
</dbReference>